<name>A0A6A5TD35_9PLEO</name>
<dbReference type="PANTHER" id="PTHR44068:SF11">
    <property type="entry name" value="GERANYL DIPHOSPHATE 2-C-METHYLTRANSFERASE"/>
    <property type="match status" value="1"/>
</dbReference>
<dbReference type="InterPro" id="IPR050447">
    <property type="entry name" value="Erg6_SMT_methyltransf"/>
</dbReference>
<keyword evidence="2" id="KW-0808">Transferase</keyword>
<dbReference type="InterPro" id="IPR041698">
    <property type="entry name" value="Methyltransf_25"/>
</dbReference>
<evidence type="ECO:0000313" key="3">
    <source>
        <dbReference type="Proteomes" id="UP000800035"/>
    </source>
</evidence>
<reference evidence="2" key="1">
    <citation type="journal article" date="2020" name="Stud. Mycol.">
        <title>101 Dothideomycetes genomes: a test case for predicting lifestyles and emergence of pathogens.</title>
        <authorList>
            <person name="Haridas S."/>
            <person name="Albert R."/>
            <person name="Binder M."/>
            <person name="Bloem J."/>
            <person name="Labutti K."/>
            <person name="Salamov A."/>
            <person name="Andreopoulos B."/>
            <person name="Baker S."/>
            <person name="Barry K."/>
            <person name="Bills G."/>
            <person name="Bluhm B."/>
            <person name="Cannon C."/>
            <person name="Castanera R."/>
            <person name="Culley D."/>
            <person name="Daum C."/>
            <person name="Ezra D."/>
            <person name="Gonzalez J."/>
            <person name="Henrissat B."/>
            <person name="Kuo A."/>
            <person name="Liang C."/>
            <person name="Lipzen A."/>
            <person name="Lutzoni F."/>
            <person name="Magnuson J."/>
            <person name="Mondo S."/>
            <person name="Nolan M."/>
            <person name="Ohm R."/>
            <person name="Pangilinan J."/>
            <person name="Park H.-J."/>
            <person name="Ramirez L."/>
            <person name="Alfaro M."/>
            <person name="Sun H."/>
            <person name="Tritt A."/>
            <person name="Yoshinaga Y."/>
            <person name="Zwiers L.-H."/>
            <person name="Turgeon B."/>
            <person name="Goodwin S."/>
            <person name="Spatafora J."/>
            <person name="Crous P."/>
            <person name="Grigoriev I."/>
        </authorList>
    </citation>
    <scope>NUCLEOTIDE SEQUENCE</scope>
    <source>
        <strain evidence="2">CBS 675.92</strain>
    </source>
</reference>
<keyword evidence="2" id="KW-0489">Methyltransferase</keyword>
<proteinExistence type="predicted"/>
<dbReference type="GO" id="GO:0032259">
    <property type="term" value="P:methylation"/>
    <property type="evidence" value="ECO:0007669"/>
    <property type="project" value="UniProtKB-KW"/>
</dbReference>
<evidence type="ECO:0000313" key="2">
    <source>
        <dbReference type="EMBL" id="KAF1950208.1"/>
    </source>
</evidence>
<sequence>MNNPESSNLYKPKQALAPTPLLYDELVGDGMEKLAMTTLAEMPPMPPGSIILDDGCGTGAGTAAIVAHVSDASDLHINGVDINQNALAMYKQKAANNAWPAEAIHEDAQALSMPDATFSHAIATAFLFVMPKDGVAAVQEIYRVLKPGGVAAFNSWAYVPNLQPIQVAAARTRPEGTPLPRDGLEKWGDPEFLRRIIHEGGFAHGNITLTKREVHVTTTSIDRYATMLWSFIGGTTTAGWLESDELRWDEAVAIVKEELRKREGYKELDGGRLQLRFVANVAIARK</sequence>
<dbReference type="Gene3D" id="3.40.50.150">
    <property type="entry name" value="Vaccinia Virus protein VP39"/>
    <property type="match status" value="1"/>
</dbReference>
<gene>
    <name evidence="2" type="ORF">CC80DRAFT_246759</name>
</gene>
<dbReference type="SUPFAM" id="SSF53335">
    <property type="entry name" value="S-adenosyl-L-methionine-dependent methyltransferases"/>
    <property type="match status" value="1"/>
</dbReference>
<dbReference type="OrthoDB" id="2013972at2759"/>
<keyword evidence="3" id="KW-1185">Reference proteome</keyword>
<dbReference type="Pfam" id="PF13649">
    <property type="entry name" value="Methyltransf_25"/>
    <property type="match status" value="1"/>
</dbReference>
<dbReference type="EMBL" id="ML977028">
    <property type="protein sequence ID" value="KAF1950208.1"/>
    <property type="molecule type" value="Genomic_DNA"/>
</dbReference>
<protein>
    <submittedName>
        <fullName evidence="2">S-adenosyl-L-methionine-dependent methyltransferase</fullName>
    </submittedName>
</protein>
<dbReference type="CDD" id="cd02440">
    <property type="entry name" value="AdoMet_MTases"/>
    <property type="match status" value="1"/>
</dbReference>
<accession>A0A6A5TD35</accession>
<dbReference type="InterPro" id="IPR029063">
    <property type="entry name" value="SAM-dependent_MTases_sf"/>
</dbReference>
<dbReference type="Proteomes" id="UP000800035">
    <property type="component" value="Unassembled WGS sequence"/>
</dbReference>
<organism evidence="2 3">
    <name type="scientific">Byssothecium circinans</name>
    <dbReference type="NCBI Taxonomy" id="147558"/>
    <lineage>
        <taxon>Eukaryota</taxon>
        <taxon>Fungi</taxon>
        <taxon>Dikarya</taxon>
        <taxon>Ascomycota</taxon>
        <taxon>Pezizomycotina</taxon>
        <taxon>Dothideomycetes</taxon>
        <taxon>Pleosporomycetidae</taxon>
        <taxon>Pleosporales</taxon>
        <taxon>Massarineae</taxon>
        <taxon>Massarinaceae</taxon>
        <taxon>Byssothecium</taxon>
    </lineage>
</organism>
<dbReference type="AlphaFoldDB" id="A0A6A5TD35"/>
<dbReference type="GO" id="GO:0008168">
    <property type="term" value="F:methyltransferase activity"/>
    <property type="evidence" value="ECO:0007669"/>
    <property type="project" value="UniProtKB-KW"/>
</dbReference>
<evidence type="ECO:0000259" key="1">
    <source>
        <dbReference type="Pfam" id="PF13649"/>
    </source>
</evidence>
<dbReference type="PANTHER" id="PTHR44068">
    <property type="entry name" value="ZGC:194242"/>
    <property type="match status" value="1"/>
</dbReference>
<feature type="domain" description="Methyltransferase" evidence="1">
    <location>
        <begin position="51"/>
        <end position="149"/>
    </location>
</feature>